<dbReference type="NCBIfam" id="NF041207">
    <property type="entry name" value="tRNA_bind_PBP11"/>
    <property type="match status" value="1"/>
</dbReference>
<name>A0A5C0XN57_PYRFU</name>
<dbReference type="GO" id="GO:0005525">
    <property type="term" value="F:GTP binding"/>
    <property type="evidence" value="ECO:0007669"/>
    <property type="project" value="UniProtKB-KW"/>
</dbReference>
<dbReference type="Proteomes" id="UP000324354">
    <property type="component" value="Chromosome"/>
</dbReference>
<dbReference type="SUPFAM" id="SSF50447">
    <property type="entry name" value="Translation proteins"/>
    <property type="match status" value="1"/>
</dbReference>
<dbReference type="GeneID" id="41712717"/>
<protein>
    <submittedName>
        <fullName evidence="2">Translation factor</fullName>
    </submittedName>
</protein>
<dbReference type="GeneID" id="13301509"/>
<dbReference type="InterPro" id="IPR016744">
    <property type="entry name" value="UCP019072"/>
</dbReference>
<sequence length="108" mass="11771">MGLFDFLKRKEVKEEEKIEILSKKPAGKVVVEEVVNIMGKDVIIGTVESGMIGVGFKVKGPSGIGGIVRIERNREKVEFAIAGDRIGISIEGKIGKVKKGDVLEIYQT</sequence>
<dbReference type="EMBL" id="CP023154">
    <property type="protein sequence ID" value="QEK78576.1"/>
    <property type="molecule type" value="Genomic_DNA"/>
</dbReference>
<dbReference type="CDD" id="cd16265">
    <property type="entry name" value="Translation_Factor_II"/>
    <property type="match status" value="1"/>
</dbReference>
<dbReference type="InterPro" id="IPR009000">
    <property type="entry name" value="Transl_B-barrel_sf"/>
</dbReference>
<evidence type="ECO:0000313" key="2">
    <source>
        <dbReference type="EMBL" id="QEK78576.1"/>
    </source>
</evidence>
<dbReference type="GO" id="GO:0006412">
    <property type="term" value="P:translation"/>
    <property type="evidence" value="ECO:0007669"/>
    <property type="project" value="UniProtKB-KW"/>
</dbReference>
<evidence type="ECO:0000313" key="3">
    <source>
        <dbReference type="Proteomes" id="UP000324354"/>
    </source>
</evidence>
<evidence type="ECO:0000259" key="1">
    <source>
        <dbReference type="Pfam" id="PF14578"/>
    </source>
</evidence>
<organism evidence="2 3">
    <name type="scientific">Pyrococcus furiosus (strain ATCC 43587 / DSM 3638 / JCM 8422 / Vc1)</name>
    <dbReference type="NCBI Taxonomy" id="186497"/>
    <lineage>
        <taxon>Archaea</taxon>
        <taxon>Methanobacteriati</taxon>
        <taxon>Methanobacteriota</taxon>
        <taxon>Thermococci</taxon>
        <taxon>Thermococcales</taxon>
        <taxon>Thermococcaceae</taxon>
        <taxon>Pyrococcus</taxon>
    </lineage>
</organism>
<dbReference type="SMR" id="A0A5C0XN57"/>
<dbReference type="InterPro" id="IPR029459">
    <property type="entry name" value="EFTU-type"/>
</dbReference>
<dbReference type="OrthoDB" id="100256at2157"/>
<dbReference type="AlphaFoldDB" id="A0A5C0XN57"/>
<dbReference type="RefSeq" id="WP_011012043.1">
    <property type="nucleotide sequence ID" value="NC_003413.1"/>
</dbReference>
<dbReference type="Pfam" id="PF14578">
    <property type="entry name" value="GTP_EFTU_D4"/>
    <property type="match status" value="1"/>
</dbReference>
<accession>A0A5C0XN57</accession>
<reference evidence="2 3" key="1">
    <citation type="submission" date="2017-08" db="EMBL/GenBank/DDBJ databases">
        <title>Resequencing and Reannotation of the genome of Pyrococcus furiosus type strain DSM3638.</title>
        <authorList>
            <person name="Reichelt R.M."/>
            <person name="Bunk B."/>
        </authorList>
    </citation>
    <scope>NUCLEOTIDE SEQUENCE [LARGE SCALE GENOMIC DNA]</scope>
    <source>
        <strain evidence="2 3">DSM 3638</strain>
    </source>
</reference>
<proteinExistence type="predicted"/>
<dbReference type="PIRSF" id="PIRSF019072">
    <property type="entry name" value="UCP019072"/>
    <property type="match status" value="1"/>
</dbReference>
<dbReference type="Gene3D" id="2.40.30.10">
    <property type="entry name" value="Translation factors"/>
    <property type="match status" value="1"/>
</dbReference>
<feature type="domain" description="Elongation factor Tu-type" evidence="1">
    <location>
        <begin position="24"/>
        <end position="104"/>
    </location>
</feature>
<gene>
    <name evidence="2" type="ORF">PFDSM3638_04545</name>
</gene>